<gene>
    <name evidence="1" type="ORF">BTN49_0421</name>
</gene>
<name>A0A2A5T5M9_9GAMM</name>
<evidence type="ECO:0000313" key="2">
    <source>
        <dbReference type="Proteomes" id="UP000219020"/>
    </source>
</evidence>
<accession>A0A2A5T5M9</accession>
<dbReference type="EMBL" id="NBYY01000009">
    <property type="protein sequence ID" value="PCS23453.1"/>
    <property type="molecule type" value="Genomic_DNA"/>
</dbReference>
<sequence>MLMNVPLKFSTYTRSSKRSKNVKVKYRLPSRRAVAHVIIDVRNLKVYNT</sequence>
<comment type="caution">
    <text evidence="1">The sequence shown here is derived from an EMBL/GenBank/DDBJ whole genome shotgun (WGS) entry which is preliminary data.</text>
</comment>
<proteinExistence type="predicted"/>
<organism evidence="1 2">
    <name type="scientific">Candidatus Enterovibrio escicola</name>
    <dbReference type="NCBI Taxonomy" id="1927127"/>
    <lineage>
        <taxon>Bacteria</taxon>
        <taxon>Pseudomonadati</taxon>
        <taxon>Pseudomonadota</taxon>
        <taxon>Gammaproteobacteria</taxon>
        <taxon>Vibrionales</taxon>
        <taxon>Vibrionaceae</taxon>
        <taxon>Enterovibrio</taxon>
    </lineage>
</organism>
<keyword evidence="2" id="KW-1185">Reference proteome</keyword>
<evidence type="ECO:0000313" key="1">
    <source>
        <dbReference type="EMBL" id="PCS23453.1"/>
    </source>
</evidence>
<dbReference type="AlphaFoldDB" id="A0A2A5T5M9"/>
<reference evidence="2" key="1">
    <citation type="submission" date="2017-04" db="EMBL/GenBank/DDBJ databases">
        <title>Genome evolution of the luminous symbionts of deep sea anglerfish.</title>
        <authorList>
            <person name="Hendry T.A."/>
        </authorList>
    </citation>
    <scope>NUCLEOTIDE SEQUENCE [LARGE SCALE GENOMIC DNA]</scope>
</reference>
<dbReference type="Proteomes" id="UP000219020">
    <property type="component" value="Unassembled WGS sequence"/>
</dbReference>
<protein>
    <submittedName>
        <fullName evidence="1">Mobile element protein</fullName>
    </submittedName>
</protein>